<keyword evidence="4" id="KW-1185">Reference proteome</keyword>
<organism evidence="3 4">
    <name type="scientific">Litorimonas taeanensis</name>
    <dbReference type="NCBI Taxonomy" id="568099"/>
    <lineage>
        <taxon>Bacteria</taxon>
        <taxon>Pseudomonadati</taxon>
        <taxon>Pseudomonadota</taxon>
        <taxon>Alphaproteobacteria</taxon>
        <taxon>Maricaulales</taxon>
        <taxon>Robiginitomaculaceae</taxon>
    </lineage>
</organism>
<evidence type="ECO:0000313" key="3">
    <source>
        <dbReference type="EMBL" id="RKQ68863.1"/>
    </source>
</evidence>
<dbReference type="InterPro" id="IPR004919">
    <property type="entry name" value="GmrSD_N"/>
</dbReference>
<dbReference type="PANTHER" id="PTHR35149">
    <property type="entry name" value="SLL5132 PROTEIN"/>
    <property type="match status" value="1"/>
</dbReference>
<name>A0A420WD06_9PROT</name>
<dbReference type="InParanoid" id="A0A420WD06"/>
<accession>A0A420WD06</accession>
<feature type="domain" description="GmrSD restriction endonucleases C-terminal" evidence="2">
    <location>
        <begin position="447"/>
        <end position="590"/>
    </location>
</feature>
<gene>
    <name evidence="3" type="ORF">DES40_1638</name>
</gene>
<protein>
    <submittedName>
        <fullName evidence="3">Uncharacterized protein DUF1524</fullName>
    </submittedName>
</protein>
<dbReference type="InterPro" id="IPR011089">
    <property type="entry name" value="GmrSD_C"/>
</dbReference>
<dbReference type="RefSeq" id="WP_121100623.1">
    <property type="nucleotide sequence ID" value="NZ_RBII01000002.1"/>
</dbReference>
<evidence type="ECO:0000313" key="4">
    <source>
        <dbReference type="Proteomes" id="UP000282211"/>
    </source>
</evidence>
<dbReference type="Pfam" id="PF07510">
    <property type="entry name" value="GmrSD_C"/>
    <property type="match status" value="1"/>
</dbReference>
<dbReference type="Proteomes" id="UP000282211">
    <property type="component" value="Unassembled WGS sequence"/>
</dbReference>
<sequence>MNDPKTKTVGEIFTTQTQLTIPKYQRGYDWKYDKQVTELFSDIEDCIRAKGKKKLFLGTTILDISGAESDKIEIIDGQQRTTTLLILLIALRSYAKNVLSDDESVDFLHEFIVWKKPFSRKPQVNRFAPSPQIENIFNYMSKKNWDGNFPPKVNNIAGTKEIGVKLENNRVRPVYNALYQKIVNYCEDDPIDNFEILCNQIVYETYIIQIEIEDKSEAFEIFERTNARGKTLEISDLLKNYLFSKYPSEEVVRIEKIWYKISKNAGSSMLRMLKYFWVSRKSLVPNRELYSELREYARKKGVTKFTQDILDFSEFYAAFNSKKRGEFQSWIESETDFPENSMYVNEIVRIRNAFRLFGITQVTPVIFSSIQKFSESSSLHSKTRRYINFLRYLEGYHFVNNKVCNRIGNEVEKLYGEYGKAFLDTDNFFETCDDLMKLLNKQKVKEDEFVTSFEYLTYGKKTEGPFIRYIFDRIVNIGVRQSNRIMLFDYFDKRPGYDIDHLLCQKEAKTTVSETTMHELGNLLVIPNQINSILNDDNFEVKIKKFKDPLKYGGKINHTPDYVKSFALQYENKQKFTTKDINERTKKLAKLAYSSATDKVNY</sequence>
<dbReference type="PANTHER" id="PTHR35149:SF1">
    <property type="entry name" value="DUF5655 DOMAIN-CONTAINING PROTEIN"/>
    <property type="match status" value="1"/>
</dbReference>
<evidence type="ECO:0000259" key="1">
    <source>
        <dbReference type="Pfam" id="PF03235"/>
    </source>
</evidence>
<dbReference type="EMBL" id="RBII01000002">
    <property type="protein sequence ID" value="RKQ68863.1"/>
    <property type="molecule type" value="Genomic_DNA"/>
</dbReference>
<proteinExistence type="predicted"/>
<evidence type="ECO:0000259" key="2">
    <source>
        <dbReference type="Pfam" id="PF07510"/>
    </source>
</evidence>
<dbReference type="OrthoDB" id="9798761at2"/>
<dbReference type="AlphaFoldDB" id="A0A420WD06"/>
<reference evidence="3 4" key="1">
    <citation type="submission" date="2018-10" db="EMBL/GenBank/DDBJ databases">
        <title>Genomic Encyclopedia of Type Strains, Phase IV (KMG-IV): sequencing the most valuable type-strain genomes for metagenomic binning, comparative biology and taxonomic classification.</title>
        <authorList>
            <person name="Goeker M."/>
        </authorList>
    </citation>
    <scope>NUCLEOTIDE SEQUENCE [LARGE SCALE GENOMIC DNA]</scope>
    <source>
        <strain evidence="3 4">DSM 22008</strain>
    </source>
</reference>
<comment type="caution">
    <text evidence="3">The sequence shown here is derived from an EMBL/GenBank/DDBJ whole genome shotgun (WGS) entry which is preliminary data.</text>
</comment>
<dbReference type="Pfam" id="PF03235">
    <property type="entry name" value="GmrSD_N"/>
    <property type="match status" value="1"/>
</dbReference>
<feature type="domain" description="GmrSD restriction endonucleases N-terminal" evidence="1">
    <location>
        <begin position="10"/>
        <end position="243"/>
    </location>
</feature>